<keyword evidence="2" id="KW-1185">Reference proteome</keyword>
<dbReference type="InterPro" id="IPR029711">
    <property type="entry name" value="Haus7-like"/>
</dbReference>
<comment type="caution">
    <text evidence="1">The sequence shown here is derived from an EMBL/GenBank/DDBJ whole genome shotgun (WGS) entry which is preliminary data.</text>
</comment>
<sequence length="335" mass="37665">MAAALKEEHQLAQKVYAALQAASCPLLVEGHLGEAESVHQLLCTPSQHRTGILAWVCTTINPKLEEKLSVMQPNDPKVQVKEMAMLGRDLMLCKADDLDLIRGHAKPLRQLQFLEELLYFVPGWENFSESEVDGEALLEELFADENRAYFTHMLMPTLNPLPAHITSSFYRKQNQSPVCRPGPEESDDVAALLESAGSVLKELQSECEFLHGECESPAAFSPRVAVSDLRNLMADFSNVYETGFRDYCHREAPQLRTETLVFQRVHQLLLACNTELNMLEEASLASAAVAAKTCQLETQPSFWSRGEKRTLPDQLKEVTQLYKHFLSQYSPEGEK</sequence>
<accession>A0A9Q0DDV2</accession>
<evidence type="ECO:0008006" key="3">
    <source>
        <dbReference type="Google" id="ProtNLM"/>
    </source>
</evidence>
<evidence type="ECO:0000313" key="1">
    <source>
        <dbReference type="EMBL" id="KAJ3586551.1"/>
    </source>
</evidence>
<protein>
    <recommendedName>
        <fullName evidence="3">HAUS augmin-like complex subunit 7</fullName>
    </recommendedName>
</protein>
<dbReference type="Proteomes" id="UP001148018">
    <property type="component" value="Unassembled WGS sequence"/>
</dbReference>
<dbReference type="EMBL" id="JANIIK010000117">
    <property type="protein sequence ID" value="KAJ3586551.1"/>
    <property type="molecule type" value="Genomic_DNA"/>
</dbReference>
<proteinExistence type="predicted"/>
<dbReference type="AlphaFoldDB" id="A0A9Q0DDV2"/>
<dbReference type="PANTHER" id="PTHR14352">
    <property type="entry name" value="HAUS AUGMIN-LIKE COMPLEX SUBUNIT 7"/>
    <property type="match status" value="1"/>
</dbReference>
<dbReference type="GO" id="GO:0031023">
    <property type="term" value="P:microtubule organizing center organization"/>
    <property type="evidence" value="ECO:0007669"/>
    <property type="project" value="TreeGrafter"/>
</dbReference>
<name>A0A9Q0DDV2_9TELE</name>
<dbReference type="GO" id="GO:0070652">
    <property type="term" value="C:HAUS complex"/>
    <property type="evidence" value="ECO:0007669"/>
    <property type="project" value="TreeGrafter"/>
</dbReference>
<dbReference type="OrthoDB" id="6435999at2759"/>
<organism evidence="1 2">
    <name type="scientific">Muraenolepis orangiensis</name>
    <name type="common">Patagonian moray cod</name>
    <dbReference type="NCBI Taxonomy" id="630683"/>
    <lineage>
        <taxon>Eukaryota</taxon>
        <taxon>Metazoa</taxon>
        <taxon>Chordata</taxon>
        <taxon>Craniata</taxon>
        <taxon>Vertebrata</taxon>
        <taxon>Euteleostomi</taxon>
        <taxon>Actinopterygii</taxon>
        <taxon>Neopterygii</taxon>
        <taxon>Teleostei</taxon>
        <taxon>Neoteleostei</taxon>
        <taxon>Acanthomorphata</taxon>
        <taxon>Zeiogadaria</taxon>
        <taxon>Gadariae</taxon>
        <taxon>Gadiformes</taxon>
        <taxon>Muraenolepidoidei</taxon>
        <taxon>Muraenolepididae</taxon>
        <taxon>Muraenolepis</taxon>
    </lineage>
</organism>
<gene>
    <name evidence="1" type="ORF">NHX12_012948</name>
</gene>
<dbReference type="PANTHER" id="PTHR14352:SF2">
    <property type="entry name" value="HAUS AUGMIN-LIKE COMPLEX SUBUNIT 7"/>
    <property type="match status" value="1"/>
</dbReference>
<evidence type="ECO:0000313" key="2">
    <source>
        <dbReference type="Proteomes" id="UP001148018"/>
    </source>
</evidence>
<dbReference type="GO" id="GO:0051225">
    <property type="term" value="P:spindle assembly"/>
    <property type="evidence" value="ECO:0007669"/>
    <property type="project" value="TreeGrafter"/>
</dbReference>
<dbReference type="GO" id="GO:0051011">
    <property type="term" value="F:microtubule minus-end binding"/>
    <property type="evidence" value="ECO:0007669"/>
    <property type="project" value="TreeGrafter"/>
</dbReference>
<reference evidence="1" key="1">
    <citation type="submission" date="2022-07" db="EMBL/GenBank/DDBJ databases">
        <title>Chromosome-level genome of Muraenolepis orangiensis.</title>
        <authorList>
            <person name="Kim J."/>
        </authorList>
    </citation>
    <scope>NUCLEOTIDE SEQUENCE</scope>
    <source>
        <strain evidence="1">KU_S4_2022</strain>
        <tissue evidence="1">Muscle</tissue>
    </source>
</reference>